<dbReference type="SUPFAM" id="SSF52540">
    <property type="entry name" value="P-loop containing nucleoside triphosphate hydrolases"/>
    <property type="match status" value="1"/>
</dbReference>
<reference evidence="14" key="1">
    <citation type="submission" date="2014-11" db="EMBL/GenBank/DDBJ databases">
        <authorList>
            <person name="Wibberg D."/>
        </authorList>
    </citation>
    <scope>NUCLEOTIDE SEQUENCE [LARGE SCALE GENOMIC DNA]</scope>
    <source>
        <strain evidence="14">L3</strain>
    </source>
</reference>
<dbReference type="Pfam" id="PF00580">
    <property type="entry name" value="UvrD-helicase"/>
    <property type="match status" value="1"/>
</dbReference>
<keyword evidence="3 10" id="KW-0378">Hydrolase</keyword>
<evidence type="ECO:0000256" key="8">
    <source>
        <dbReference type="ARBA" id="ARBA00034808"/>
    </source>
</evidence>
<evidence type="ECO:0000313" key="14">
    <source>
        <dbReference type="Proteomes" id="UP000032809"/>
    </source>
</evidence>
<dbReference type="GO" id="GO:0003677">
    <property type="term" value="F:DNA binding"/>
    <property type="evidence" value="ECO:0007669"/>
    <property type="project" value="InterPro"/>
</dbReference>
<comment type="catalytic activity">
    <reaction evidence="9">
        <text>ATP + H2O = ADP + phosphate + H(+)</text>
        <dbReference type="Rhea" id="RHEA:13065"/>
        <dbReference type="ChEBI" id="CHEBI:15377"/>
        <dbReference type="ChEBI" id="CHEBI:15378"/>
        <dbReference type="ChEBI" id="CHEBI:30616"/>
        <dbReference type="ChEBI" id="CHEBI:43474"/>
        <dbReference type="ChEBI" id="CHEBI:456216"/>
        <dbReference type="EC" id="5.6.2.4"/>
    </reaction>
</comment>
<dbReference type="Gene3D" id="1.10.10.160">
    <property type="match status" value="1"/>
</dbReference>
<evidence type="ECO:0000256" key="9">
    <source>
        <dbReference type="ARBA" id="ARBA00048988"/>
    </source>
</evidence>
<dbReference type="HOGENOM" id="CLU_004585_5_10_0"/>
<evidence type="ECO:0000256" key="1">
    <source>
        <dbReference type="ARBA" id="ARBA00009922"/>
    </source>
</evidence>
<dbReference type="PANTHER" id="PTHR11070:SF3">
    <property type="entry name" value="DNA 3'-5' HELICASE"/>
    <property type="match status" value="1"/>
</dbReference>
<evidence type="ECO:0000256" key="4">
    <source>
        <dbReference type="ARBA" id="ARBA00022806"/>
    </source>
</evidence>
<keyword evidence="6" id="KW-0413">Isomerase</keyword>
<dbReference type="Proteomes" id="UP000032809">
    <property type="component" value="Chromosome I"/>
</dbReference>
<dbReference type="InterPro" id="IPR027417">
    <property type="entry name" value="P-loop_NTPase"/>
</dbReference>
<evidence type="ECO:0000256" key="10">
    <source>
        <dbReference type="PROSITE-ProRule" id="PRU00560"/>
    </source>
</evidence>
<dbReference type="PROSITE" id="PS51198">
    <property type="entry name" value="UVRD_HELICASE_ATP_BIND"/>
    <property type="match status" value="1"/>
</dbReference>
<dbReference type="PANTHER" id="PTHR11070">
    <property type="entry name" value="UVRD / RECB / PCRA DNA HELICASE FAMILY MEMBER"/>
    <property type="match status" value="1"/>
</dbReference>
<sequence>MKKEDYFYIEKEIPSFLKKALDEEQLEAVINSNGRSIIVAGPGSGKTRVITYKIAYLLYLGLKPENILLVTFTRAAAKQMIERVKNVTNRDMSSMLAGTFHHVCNTILRRYAALLDFKNDYSILDKEDSKDLLRIAKNEYMRESSDKYKFPKEDVIMKVISYTCNTLNSLRETLLDIAPYLLEFENDIEQIWGIYSQLKKDMNVMDYDDLLVNTLMLFHTHPDILKKVSEQFQYVLVDEFQDTNKIQIELIKAFSSVHGNLIVVGDDSQSIYSFRGAHFKNIKDFIDKEGTKIFKIQTNYRSTPEIVNFINNMLPSNSVPKTLKPKRKGYIKPFVIETFDDLEQADAVVQIIKNKLEEGINYKDIAILYRSHSLSMVIQQKLDTVGIPYRILSGLRFIETRHIKDVLGFLKVLNNPLDKISWIRILKLFPGIGTKTASKIYNEIEKGINSGQSKNIEEILTKTQLIRFTTPFELLKKLYINMDKNPSEIIDYIYKDYYEEYSLLTFSDAKSRNMDIERFSEIASRYPSLSSFLEDLTLSEDIGIMNVEKEEERDTITLTTIHGAKGLEWKVVILISVNPGDLPNGLAIKDKKLDEEERLFYVAITRAKDELYILKQLSGTSNPFMKNSIYFVNKEYDFIEKIPDDIINRVRVNYKNDIY</sequence>
<keyword evidence="5 10" id="KW-0067">ATP-binding</keyword>
<dbReference type="EMBL" id="LN824141">
    <property type="protein sequence ID" value="CEP77482.1"/>
    <property type="molecule type" value="Genomic_DNA"/>
</dbReference>
<evidence type="ECO:0000256" key="5">
    <source>
        <dbReference type="ARBA" id="ARBA00022840"/>
    </source>
</evidence>
<protein>
    <recommendedName>
        <fullName evidence="8">DNA 3'-5' helicase</fullName>
        <ecNumber evidence="8">5.6.2.4</ecNumber>
    </recommendedName>
</protein>
<proteinExistence type="inferred from homology"/>
<comment type="similarity">
    <text evidence="1">Belongs to the helicase family. UvrD subfamily.</text>
</comment>
<dbReference type="GO" id="GO:0005524">
    <property type="term" value="F:ATP binding"/>
    <property type="evidence" value="ECO:0007669"/>
    <property type="project" value="UniProtKB-UniRule"/>
</dbReference>
<keyword evidence="2 10" id="KW-0547">Nucleotide-binding</keyword>
<dbReference type="EC" id="5.6.2.4" evidence="8"/>
<dbReference type="RefSeq" id="WP_045088508.1">
    <property type="nucleotide sequence ID" value="NZ_LN824141.1"/>
</dbReference>
<dbReference type="Gene3D" id="3.40.50.300">
    <property type="entry name" value="P-loop containing nucleotide triphosphate hydrolases"/>
    <property type="match status" value="2"/>
</dbReference>
<dbReference type="Gene3D" id="1.10.486.10">
    <property type="entry name" value="PCRA, domain 4"/>
    <property type="match status" value="1"/>
</dbReference>
<evidence type="ECO:0000256" key="2">
    <source>
        <dbReference type="ARBA" id="ARBA00022741"/>
    </source>
</evidence>
<keyword evidence="4 10" id="KW-0347">Helicase</keyword>
<dbReference type="InterPro" id="IPR014017">
    <property type="entry name" value="DNA_helicase_UvrD-like_C"/>
</dbReference>
<gene>
    <name evidence="13" type="primary">pcrA</name>
    <name evidence="13" type="ORF">DTL3_0151</name>
</gene>
<dbReference type="InterPro" id="IPR014016">
    <property type="entry name" value="UvrD-like_ATP-bd"/>
</dbReference>
<feature type="binding site" evidence="10">
    <location>
        <begin position="40"/>
        <end position="47"/>
    </location>
    <ligand>
        <name>ATP</name>
        <dbReference type="ChEBI" id="CHEBI:30616"/>
    </ligand>
</feature>
<evidence type="ECO:0000256" key="6">
    <source>
        <dbReference type="ARBA" id="ARBA00023235"/>
    </source>
</evidence>
<dbReference type="GO" id="GO:0043138">
    <property type="term" value="F:3'-5' DNA helicase activity"/>
    <property type="evidence" value="ECO:0007669"/>
    <property type="project" value="UniProtKB-EC"/>
</dbReference>
<evidence type="ECO:0000313" key="13">
    <source>
        <dbReference type="EMBL" id="CEP77482.1"/>
    </source>
</evidence>
<dbReference type="PROSITE" id="PS51217">
    <property type="entry name" value="UVRD_HELICASE_CTER"/>
    <property type="match status" value="1"/>
</dbReference>
<feature type="domain" description="UvrD-like helicase ATP-binding" evidence="11">
    <location>
        <begin position="19"/>
        <end position="303"/>
    </location>
</feature>
<evidence type="ECO:0000259" key="12">
    <source>
        <dbReference type="PROSITE" id="PS51217"/>
    </source>
</evidence>
<evidence type="ECO:0000259" key="11">
    <source>
        <dbReference type="PROSITE" id="PS51198"/>
    </source>
</evidence>
<dbReference type="InterPro" id="IPR000212">
    <property type="entry name" value="DNA_helicase_UvrD/REP"/>
</dbReference>
<dbReference type="GO" id="GO:0000725">
    <property type="term" value="P:recombinational repair"/>
    <property type="evidence" value="ECO:0007669"/>
    <property type="project" value="TreeGrafter"/>
</dbReference>
<dbReference type="CDD" id="cd17932">
    <property type="entry name" value="DEXQc_UvrD"/>
    <property type="match status" value="1"/>
</dbReference>
<feature type="domain" description="UvrD-like helicase C-terminal" evidence="12">
    <location>
        <begin position="304"/>
        <end position="566"/>
    </location>
</feature>
<dbReference type="GO" id="GO:0016887">
    <property type="term" value="F:ATP hydrolysis activity"/>
    <property type="evidence" value="ECO:0007669"/>
    <property type="project" value="RHEA"/>
</dbReference>
<accession>A0A0C7NNH9</accession>
<dbReference type="PATRIC" id="fig|1006576.9.peg.146"/>
<dbReference type="GO" id="GO:0005829">
    <property type="term" value="C:cytosol"/>
    <property type="evidence" value="ECO:0007669"/>
    <property type="project" value="TreeGrafter"/>
</dbReference>
<evidence type="ECO:0000256" key="7">
    <source>
        <dbReference type="ARBA" id="ARBA00034617"/>
    </source>
</evidence>
<dbReference type="STRING" id="1006576.DTL3_0151"/>
<evidence type="ECO:0000256" key="3">
    <source>
        <dbReference type="ARBA" id="ARBA00022801"/>
    </source>
</evidence>
<keyword evidence="14" id="KW-1185">Reference proteome</keyword>
<dbReference type="Pfam" id="PF13361">
    <property type="entry name" value="UvrD_C"/>
    <property type="match status" value="1"/>
</dbReference>
<name>A0A0C7NNH9_DEFTU</name>
<comment type="catalytic activity">
    <reaction evidence="7">
        <text>Couples ATP hydrolysis with the unwinding of duplex DNA by translocating in the 3'-5' direction.</text>
        <dbReference type="EC" id="5.6.2.4"/>
    </reaction>
</comment>
<dbReference type="KEGG" id="dtn:DTL3_0151"/>
<dbReference type="InterPro" id="IPR013986">
    <property type="entry name" value="DExx_box_DNA_helicase_dom_sf"/>
</dbReference>
<dbReference type="AlphaFoldDB" id="A0A0C7NNH9"/>
<organism evidence="13 14">
    <name type="scientific">Defluviitoga tunisiensis</name>
    <dbReference type="NCBI Taxonomy" id="1006576"/>
    <lineage>
        <taxon>Bacteria</taxon>
        <taxon>Thermotogati</taxon>
        <taxon>Thermotogota</taxon>
        <taxon>Thermotogae</taxon>
        <taxon>Petrotogales</taxon>
        <taxon>Petrotogaceae</taxon>
        <taxon>Defluviitoga</taxon>
    </lineage>
</organism>